<evidence type="ECO:0000259" key="5">
    <source>
        <dbReference type="Pfam" id="PF14393"/>
    </source>
</evidence>
<organism evidence="6 7">
    <name type="scientific">Acetobacter farinalis</name>
    <dbReference type="NCBI Taxonomy" id="1260984"/>
    <lineage>
        <taxon>Bacteria</taxon>
        <taxon>Pseudomonadati</taxon>
        <taxon>Pseudomonadota</taxon>
        <taxon>Alphaproteobacteria</taxon>
        <taxon>Acetobacterales</taxon>
        <taxon>Acetobacteraceae</taxon>
        <taxon>Acetobacter</taxon>
    </lineage>
</organism>
<comment type="caution">
    <text evidence="6">The sequence shown here is derived from an EMBL/GenBank/DDBJ whole genome shotgun (WGS) entry which is preliminary data.</text>
</comment>
<evidence type="ECO:0000256" key="2">
    <source>
        <dbReference type="ARBA" id="ARBA00022679"/>
    </source>
</evidence>
<dbReference type="SUPFAM" id="SSF53448">
    <property type="entry name" value="Nucleotide-diphospho-sugar transferases"/>
    <property type="match status" value="1"/>
</dbReference>
<dbReference type="Proteomes" id="UP001526446">
    <property type="component" value="Unassembled WGS sequence"/>
</dbReference>
<dbReference type="CDD" id="cd04194">
    <property type="entry name" value="GT8_A4GalT_like"/>
    <property type="match status" value="1"/>
</dbReference>
<dbReference type="RefSeq" id="WP_166121388.1">
    <property type="nucleotide sequence ID" value="NZ_JAPIUX010000004.1"/>
</dbReference>
<reference evidence="6 7" key="1">
    <citation type="submission" date="2022-11" db="EMBL/GenBank/DDBJ databases">
        <title>Genome sequencing of Acetobacter type strain.</title>
        <authorList>
            <person name="Heo J."/>
            <person name="Lee D."/>
            <person name="Han B.-H."/>
            <person name="Hong S.-B."/>
            <person name="Kwon S.-W."/>
        </authorList>
    </citation>
    <scope>NUCLEOTIDE SEQUENCE [LARGE SCALE GENOMIC DNA]</scope>
    <source>
        <strain evidence="6 7">KACC 21251</strain>
    </source>
</reference>
<evidence type="ECO:0000313" key="7">
    <source>
        <dbReference type="Proteomes" id="UP001526446"/>
    </source>
</evidence>
<keyword evidence="1" id="KW-0328">Glycosyltransferase</keyword>
<feature type="compositionally biased region" description="Low complexity" evidence="4">
    <location>
        <begin position="51"/>
        <end position="62"/>
    </location>
</feature>
<dbReference type="PANTHER" id="PTHR13778:SF47">
    <property type="entry name" value="LIPOPOLYSACCHARIDE 1,3-GALACTOSYLTRANSFERASE"/>
    <property type="match status" value="1"/>
</dbReference>
<protein>
    <submittedName>
        <fullName evidence="6">DUF4422 domain-containing protein</fullName>
    </submittedName>
</protein>
<evidence type="ECO:0000256" key="4">
    <source>
        <dbReference type="SAM" id="MobiDB-lite"/>
    </source>
</evidence>
<feature type="compositionally biased region" description="Basic and acidic residues" evidence="4">
    <location>
        <begin position="32"/>
        <end position="45"/>
    </location>
</feature>
<dbReference type="Pfam" id="PF14393">
    <property type="entry name" value="DUF4422"/>
    <property type="match status" value="1"/>
</dbReference>
<evidence type="ECO:0000256" key="3">
    <source>
        <dbReference type="ARBA" id="ARBA00022723"/>
    </source>
</evidence>
<dbReference type="InterPro" id="IPR025536">
    <property type="entry name" value="DUF4422"/>
</dbReference>
<keyword evidence="7" id="KW-1185">Reference proteome</keyword>
<keyword evidence="2" id="KW-0808">Transferase</keyword>
<feature type="domain" description="DUF4422" evidence="5">
    <location>
        <begin position="71"/>
        <end position="309"/>
    </location>
</feature>
<gene>
    <name evidence="6" type="ORF">OQ252_06360</name>
</gene>
<dbReference type="Pfam" id="PF01501">
    <property type="entry name" value="Glyco_transf_8"/>
    <property type="match status" value="1"/>
</dbReference>
<dbReference type="InterPro" id="IPR050748">
    <property type="entry name" value="Glycosyltrans_8_dom-fam"/>
</dbReference>
<evidence type="ECO:0000256" key="1">
    <source>
        <dbReference type="ARBA" id="ARBA00022676"/>
    </source>
</evidence>
<sequence length="688" mass="77177">MPLPPDRPPALPVAKNLRPPARAALEPRRKRVNDISHDLHEERPMTTHQTGPASGPSAAPVSGAAPGPVHIYVCHHAAGFTFEDEVFRPIQVGRAIARTPLPMQGDDTGDNISAKNREYCELTALYWAWKNDTDAAWIGLMHYRRFLDFARTNRKTDQFGCIPIAQMTPQTLADMGLNAATVQKTLEAAPSACAILPKKWSVRGLGYSTLHQHYVRADHHFEHDLALTRSVIADLYPDDLPAFDAVMAAEEGYFTNVFVFRRDLFDSYCQWLFSILAAVEQKADLTNYSAQARRIYGYLGERLFNIFMASPHVPQSGVLELTRCFYESTQTGTAAALPSSPPAPVAGAVTIVTAADENFVPHLAALLESIKASFNPDRFLDLIVLDGGIPALKQGVLKRQFHTNLPASKGRLTFLDCQHMYRGISTHMHFSPATFYRLSIGQILPHHRRALYIDCDTIVLADLCPLWDTPLNGAIIGATPDLIMKNFVQAGIRSMEETGALPAARYLSEYLGLGEKGDSYFQAGVILFDLDAFRAADLSDTAIKDLSSKRYWFLDQDILNKYLIGKVRMLDTSWNCVNSIRDIFPHLNAEWRAKVLEDLKDPKIVHYAGYEAKPWNNRNAPLGFFYWFFLRKTFWYEAVFHGCVAPGDEPAPYQHSLTRRVLTRGWHLMPRPLRRPLSGVASRLKNVL</sequence>
<accession>A0ABT3Q6W3</accession>
<dbReference type="EMBL" id="JAPIUX010000004">
    <property type="protein sequence ID" value="MCX2561020.1"/>
    <property type="molecule type" value="Genomic_DNA"/>
</dbReference>
<dbReference type="PANTHER" id="PTHR13778">
    <property type="entry name" value="GLYCOSYLTRANSFERASE 8 DOMAIN-CONTAINING PROTEIN"/>
    <property type="match status" value="1"/>
</dbReference>
<feature type="compositionally biased region" description="Pro residues" evidence="4">
    <location>
        <begin position="1"/>
        <end position="11"/>
    </location>
</feature>
<evidence type="ECO:0000313" key="6">
    <source>
        <dbReference type="EMBL" id="MCX2561020.1"/>
    </source>
</evidence>
<keyword evidence="3" id="KW-0479">Metal-binding</keyword>
<dbReference type="InterPro" id="IPR029044">
    <property type="entry name" value="Nucleotide-diphossugar_trans"/>
</dbReference>
<feature type="region of interest" description="Disordered" evidence="4">
    <location>
        <begin position="1"/>
        <end position="62"/>
    </location>
</feature>
<dbReference type="Gene3D" id="3.90.550.10">
    <property type="entry name" value="Spore Coat Polysaccharide Biosynthesis Protein SpsA, Chain A"/>
    <property type="match status" value="1"/>
</dbReference>
<name>A0ABT3Q6W3_9PROT</name>
<dbReference type="InterPro" id="IPR002495">
    <property type="entry name" value="Glyco_trans_8"/>
</dbReference>
<proteinExistence type="predicted"/>